<comment type="caution">
    <text evidence="1">The sequence shown here is derived from an EMBL/GenBank/DDBJ whole genome shotgun (WGS) entry which is preliminary data.</text>
</comment>
<dbReference type="AlphaFoldDB" id="A0A9X3YQU9"/>
<reference evidence="1" key="1">
    <citation type="submission" date="2023-02" db="EMBL/GenBank/DDBJ databases">
        <title>Tahibacter soli sp. nov. isolated from soil.</title>
        <authorList>
            <person name="Baek J.H."/>
            <person name="Lee J.K."/>
            <person name="Choi D.G."/>
            <person name="Jeon C.O."/>
        </authorList>
    </citation>
    <scope>NUCLEOTIDE SEQUENCE</scope>
    <source>
        <strain evidence="1">BL</strain>
    </source>
</reference>
<name>A0A9X3YQU9_9GAMM</name>
<dbReference type="RefSeq" id="WP_263542628.1">
    <property type="nucleotide sequence ID" value="NZ_JAOVZO020000023.1"/>
</dbReference>
<proteinExistence type="predicted"/>
<dbReference type="EMBL" id="JAOVZO020000023">
    <property type="protein sequence ID" value="MDC8016084.1"/>
    <property type="molecule type" value="Genomic_DNA"/>
</dbReference>
<accession>A0A9X3YQU9</accession>
<organism evidence="1 2">
    <name type="scientific">Tahibacter soli</name>
    <dbReference type="NCBI Taxonomy" id="2983605"/>
    <lineage>
        <taxon>Bacteria</taxon>
        <taxon>Pseudomonadati</taxon>
        <taxon>Pseudomonadota</taxon>
        <taxon>Gammaproteobacteria</taxon>
        <taxon>Lysobacterales</taxon>
        <taxon>Rhodanobacteraceae</taxon>
        <taxon>Tahibacter</taxon>
    </lineage>
</organism>
<protein>
    <submittedName>
        <fullName evidence="1">Baseplate assembly protein</fullName>
    </submittedName>
</protein>
<sequence>MSCECGCCSGVHAATPALVANRPGLSQIAHRPGDWATYLASMQAKLSSARFPELAALTTRASDDASIALCDAWAVAAEVLSFYQDRIANEGYLRTATERRSLIELGRLTGYTLRPGVSASVYLSYELDANAGRVTIPPGTRAQSVPGAGEKMQTFETTEALDARADWSRVTVRLSRPAWRSSEDAHALYGVLKRGLTFAGTATQLKPNDALLVDYGGTPQPYRIAAVTTDDVAQTTHVRVRAWSAAPSALAQGGLPPRLGGRELVKGLNRALNRQPRDATRVPRSVAATLRPGGEIYSKILTNRTAALRDMLIPALSSFDAAGTVLGPIRVYALRAKAGVYGSGAPNLVLTTIAGNTPTYKNLKPRYAWADLPEVRAAVDGGHAPPETTLTELPLDGTFDAIKPGDAAAPSWVLVDMPASNTDPTLSPFVFSLAANRSATMTVGAAISAKTSVLKTNGVWCTLPLAALDATDPAFTTLLRLTQVYAQSELLPLARDPLVEPVEQLDEIELDGYYDSFAPGMWLIAAGDRDDIPDPKLKVPAAERAMIASVRHDVVRVPSDAGGFDDSPLPGDTLHTFVRLATPLAYSYRRPTFALHGNVVRATHGETRRETLGGGDASQPFQRFTLKSPPLTCISAPTTSGVASTLAVRVNRLLWHETADLPTSPPDARAYATSRDDAEATSVRFGDGVHGARLPSGSDNVTAVYRTGLGSAGNVRASQISLPTDKPLGVKGVTNPLRASGGAEPDTLRQARENAPLAVTALDRLVSVRDYEDFARTYAGIGKAAATTLRDGRRAVVHVTIAGIDDEPIDETSDLFVNLQTSLRTYGDPHQPVRVQVRDALSLLVEARVAIEPDYEWADVQPRVRAALLERFGFAAAQLAQPVIVSRMLATIEAVRGVDHVESLKVRALDDETLVAGIDPVGESPTNEKPAVAGFSTGGIAQNDDRRPWIDVAAARARGIDDYQPAQIAYLPSDVPDTLILELAS</sequence>
<dbReference type="NCBIfam" id="TIGR02243">
    <property type="entry name" value="putative baseplate assembly protein"/>
    <property type="match status" value="1"/>
</dbReference>
<evidence type="ECO:0000313" key="1">
    <source>
        <dbReference type="EMBL" id="MDC8016084.1"/>
    </source>
</evidence>
<dbReference type="InterPro" id="IPR011749">
    <property type="entry name" value="CHP02243"/>
</dbReference>
<keyword evidence="2" id="KW-1185">Reference proteome</keyword>
<gene>
    <name evidence="1" type="ORF">OD750_026460</name>
</gene>
<dbReference type="Proteomes" id="UP001139971">
    <property type="component" value="Unassembled WGS sequence"/>
</dbReference>
<evidence type="ECO:0000313" key="2">
    <source>
        <dbReference type="Proteomes" id="UP001139971"/>
    </source>
</evidence>